<sequence>MNVENGFNDSFNRQFPFCVLQNIVYQKINKTVKVTCDDNLELCKVPKSATLPLRRKRKLLSKPSDIGSIICQDDILQ</sequence>
<proteinExistence type="predicted"/>
<gene>
    <name evidence="1" type="ORF">T4E_10169</name>
</gene>
<evidence type="ECO:0000313" key="1">
    <source>
        <dbReference type="EMBL" id="KRX87538.1"/>
    </source>
</evidence>
<accession>A0A0V0XHQ4</accession>
<dbReference type="AlphaFoldDB" id="A0A0V0XHQ4"/>
<comment type="caution">
    <text evidence="1">The sequence shown here is derived from an EMBL/GenBank/DDBJ whole genome shotgun (WGS) entry which is preliminary data.</text>
</comment>
<name>A0A0V0XHQ4_TRIPS</name>
<protein>
    <submittedName>
        <fullName evidence="1">Uncharacterized protein</fullName>
    </submittedName>
</protein>
<dbReference type="EMBL" id="JYDU01000281">
    <property type="protein sequence ID" value="KRX87538.1"/>
    <property type="molecule type" value="Genomic_DNA"/>
</dbReference>
<organism evidence="1 2">
    <name type="scientific">Trichinella pseudospiralis</name>
    <name type="common">Parasitic roundworm</name>
    <dbReference type="NCBI Taxonomy" id="6337"/>
    <lineage>
        <taxon>Eukaryota</taxon>
        <taxon>Metazoa</taxon>
        <taxon>Ecdysozoa</taxon>
        <taxon>Nematoda</taxon>
        <taxon>Enoplea</taxon>
        <taxon>Dorylaimia</taxon>
        <taxon>Trichinellida</taxon>
        <taxon>Trichinellidae</taxon>
        <taxon>Trichinella</taxon>
    </lineage>
</organism>
<evidence type="ECO:0000313" key="2">
    <source>
        <dbReference type="Proteomes" id="UP000054815"/>
    </source>
</evidence>
<reference evidence="1 2" key="1">
    <citation type="submission" date="2015-01" db="EMBL/GenBank/DDBJ databases">
        <title>Evolution of Trichinella species and genotypes.</title>
        <authorList>
            <person name="Korhonen P.K."/>
            <person name="Edoardo P."/>
            <person name="Giuseppe L.R."/>
            <person name="Gasser R.B."/>
        </authorList>
    </citation>
    <scope>NUCLEOTIDE SEQUENCE [LARGE SCALE GENOMIC DNA]</scope>
    <source>
        <strain evidence="1">ISS141</strain>
    </source>
</reference>
<dbReference type="Proteomes" id="UP000054815">
    <property type="component" value="Unassembled WGS sequence"/>
</dbReference>